<dbReference type="SUPFAM" id="SSF82693">
    <property type="entry name" value="Multidrug efflux transporter AcrB pore domain, PN1, PN2, PC1 and PC2 subdomains"/>
    <property type="match status" value="1"/>
</dbReference>
<comment type="caution">
    <text evidence="1">The sequence shown here is derived from an EMBL/GenBank/DDBJ whole genome shotgun (WGS) entry which is preliminary data.</text>
</comment>
<dbReference type="InterPro" id="IPR001036">
    <property type="entry name" value="Acrflvin-R"/>
</dbReference>
<dbReference type="EMBL" id="SHBK01000018">
    <property type="protein sequence ID" value="RZO24055.1"/>
    <property type="molecule type" value="Genomic_DNA"/>
</dbReference>
<organism evidence="1 2">
    <name type="scientific">SAR86 cluster bacterium</name>
    <dbReference type="NCBI Taxonomy" id="2030880"/>
    <lineage>
        <taxon>Bacteria</taxon>
        <taxon>Pseudomonadati</taxon>
        <taxon>Pseudomonadota</taxon>
        <taxon>Gammaproteobacteria</taxon>
        <taxon>SAR86 cluster</taxon>
    </lineage>
</organism>
<name>A0A520MS54_9GAMM</name>
<dbReference type="Gene3D" id="3.30.70.1430">
    <property type="entry name" value="Multidrug efflux transporter AcrB pore domain"/>
    <property type="match status" value="1"/>
</dbReference>
<dbReference type="GO" id="GO:0005886">
    <property type="term" value="C:plasma membrane"/>
    <property type="evidence" value="ECO:0007669"/>
    <property type="project" value="TreeGrafter"/>
</dbReference>
<dbReference type="Gene3D" id="1.20.1640.10">
    <property type="entry name" value="Multidrug efflux transporter AcrB transmembrane domain"/>
    <property type="match status" value="1"/>
</dbReference>
<proteinExistence type="predicted"/>
<dbReference type="GO" id="GO:0042910">
    <property type="term" value="F:xenobiotic transmembrane transporter activity"/>
    <property type="evidence" value="ECO:0007669"/>
    <property type="project" value="TreeGrafter"/>
</dbReference>
<dbReference type="Pfam" id="PF00873">
    <property type="entry name" value="ACR_tran"/>
    <property type="match status" value="1"/>
</dbReference>
<evidence type="ECO:0000313" key="2">
    <source>
        <dbReference type="Proteomes" id="UP000316449"/>
    </source>
</evidence>
<dbReference type="AlphaFoldDB" id="A0A520MS54"/>
<dbReference type="Proteomes" id="UP000316449">
    <property type="component" value="Unassembled WGS sequence"/>
</dbReference>
<accession>A0A520MS54</accession>
<sequence>MIKIVDFALSKARTTLALALLVIIAGSVARSALGVAADPNIQLPLVSVEVFLDGASPEDASRLIARPLETRIRSVPGVKELSSSARLSYARIVAEFEVGYSIDTALRDIKQAVEEVKFELPREAE</sequence>
<dbReference type="PANTHER" id="PTHR32063">
    <property type="match status" value="1"/>
</dbReference>
<protein>
    <submittedName>
        <fullName evidence="1">Efflux RND transporter permease subunit</fullName>
    </submittedName>
</protein>
<gene>
    <name evidence="1" type="ORF">EVA98_02010</name>
</gene>
<evidence type="ECO:0000313" key="1">
    <source>
        <dbReference type="EMBL" id="RZO24055.1"/>
    </source>
</evidence>
<feature type="non-terminal residue" evidence="1">
    <location>
        <position position="125"/>
    </location>
</feature>
<dbReference type="PANTHER" id="PTHR32063:SF0">
    <property type="entry name" value="SWARMING MOTILITY PROTEIN SWRC"/>
    <property type="match status" value="1"/>
</dbReference>
<reference evidence="1 2" key="1">
    <citation type="submission" date="2019-02" db="EMBL/GenBank/DDBJ databases">
        <title>Prokaryotic population dynamics and viral predation in marine succession experiment using metagenomics: the confinement effect.</title>
        <authorList>
            <person name="Haro-Moreno J.M."/>
            <person name="Rodriguez-Valera F."/>
            <person name="Lopez-Perez M."/>
        </authorList>
    </citation>
    <scope>NUCLEOTIDE SEQUENCE [LARGE SCALE GENOMIC DNA]</scope>
    <source>
        <strain evidence="1">MED-G165</strain>
    </source>
</reference>